<keyword evidence="7" id="KW-1185">Reference proteome</keyword>
<sequence length="312" mass="32053">MAFSVNTNSGAMAALQSLNATNKSMETTQSRITTGLNVASTKDDSAKYTVAQTLRGDLGKLGAVTSSLNNAKSVTDVAVAGAEQVSDLVNQMKSKALEASDAGLDDKSREAISNDLLTLKKQINTVISGSTFNGTNLLEGTAAVEADPDAEPPVEAADATGGKLSALQSLAGDKLSVNNQGLSEAAAKAFGGSGEDDLIKNIGKESKEDADDATKDTGSFAADNLTTALNTFFDTVKASLSDLGASSRQIEGQLSFNSNLSDVITTGIGNLVDADLAKESANLQALQVQQQLGVQALSIANQSPQTLLSLFQ</sequence>
<dbReference type="InterPro" id="IPR046358">
    <property type="entry name" value="Flagellin_C"/>
</dbReference>
<dbReference type="GO" id="GO:0005198">
    <property type="term" value="F:structural molecule activity"/>
    <property type="evidence" value="ECO:0007669"/>
    <property type="project" value="UniProtKB-UniRule"/>
</dbReference>
<keyword evidence="6" id="KW-0969">Cilium</keyword>
<gene>
    <name evidence="6" type="ORF">A8V01_18420</name>
</gene>
<evidence type="ECO:0000259" key="5">
    <source>
        <dbReference type="Pfam" id="PF00700"/>
    </source>
</evidence>
<comment type="function">
    <text evidence="3">Flagellin is the subunit protein which polymerizes to form the filaments of bacterial flagella.</text>
</comment>
<organism evidence="6 7">
    <name type="scientific">Novosphingobium guangzhouense</name>
    <dbReference type="NCBI Taxonomy" id="1850347"/>
    <lineage>
        <taxon>Bacteria</taxon>
        <taxon>Pseudomonadati</taxon>
        <taxon>Pseudomonadota</taxon>
        <taxon>Alphaproteobacteria</taxon>
        <taxon>Sphingomonadales</taxon>
        <taxon>Sphingomonadaceae</taxon>
        <taxon>Novosphingobium</taxon>
    </lineage>
</organism>
<dbReference type="PANTHER" id="PTHR42792:SF2">
    <property type="entry name" value="FLAGELLIN"/>
    <property type="match status" value="1"/>
</dbReference>
<protein>
    <recommendedName>
        <fullName evidence="3">Flagellin</fullName>
    </recommendedName>
</protein>
<comment type="similarity">
    <text evidence="1 3">Belongs to the bacterial flagellin family.</text>
</comment>
<dbReference type="AlphaFoldDB" id="A0A2K2G103"/>
<evidence type="ECO:0000256" key="1">
    <source>
        <dbReference type="ARBA" id="ARBA00005709"/>
    </source>
</evidence>
<dbReference type="InterPro" id="IPR001029">
    <property type="entry name" value="Flagellin_N"/>
</dbReference>
<dbReference type="RefSeq" id="WP_103095930.1">
    <property type="nucleotide sequence ID" value="NZ_LYMM01000031.1"/>
</dbReference>
<dbReference type="Gene3D" id="1.20.1330.10">
    <property type="entry name" value="f41 fragment of flagellin, N-terminal domain"/>
    <property type="match status" value="1"/>
</dbReference>
<comment type="caution">
    <text evidence="6">The sequence shown here is derived from an EMBL/GenBank/DDBJ whole genome shotgun (WGS) entry which is preliminary data.</text>
</comment>
<comment type="subcellular location">
    <subcellularLocation>
        <location evidence="3">Secreted</location>
    </subcellularLocation>
    <subcellularLocation>
        <location evidence="3">Bacterial flagellum</location>
    </subcellularLocation>
</comment>
<evidence type="ECO:0000313" key="6">
    <source>
        <dbReference type="EMBL" id="PNU04735.1"/>
    </source>
</evidence>
<dbReference type="PANTHER" id="PTHR42792">
    <property type="entry name" value="FLAGELLIN"/>
    <property type="match status" value="1"/>
</dbReference>
<dbReference type="InterPro" id="IPR001492">
    <property type="entry name" value="Flagellin"/>
</dbReference>
<evidence type="ECO:0000259" key="4">
    <source>
        <dbReference type="Pfam" id="PF00669"/>
    </source>
</evidence>
<feature type="domain" description="Flagellin C-terminal" evidence="5">
    <location>
        <begin position="233"/>
        <end position="311"/>
    </location>
</feature>
<reference evidence="6 7" key="1">
    <citation type="submission" date="2016-05" db="EMBL/GenBank/DDBJ databases">
        <title>Complete genome sequence of Novosphingobium guangzhouense SA925(T).</title>
        <authorList>
            <person name="Sha S."/>
        </authorList>
    </citation>
    <scope>NUCLEOTIDE SEQUENCE [LARGE SCALE GENOMIC DNA]</scope>
    <source>
        <strain evidence="6 7">SA925</strain>
    </source>
</reference>
<evidence type="ECO:0000256" key="3">
    <source>
        <dbReference type="RuleBase" id="RU362073"/>
    </source>
</evidence>
<keyword evidence="3" id="KW-0964">Secreted</keyword>
<name>A0A2K2G103_9SPHN</name>
<keyword evidence="2 3" id="KW-0975">Bacterial flagellum</keyword>
<dbReference type="Proteomes" id="UP000236327">
    <property type="component" value="Unassembled WGS sequence"/>
</dbReference>
<feature type="domain" description="Flagellin N-terminal" evidence="4">
    <location>
        <begin position="5"/>
        <end position="142"/>
    </location>
</feature>
<proteinExistence type="inferred from homology"/>
<evidence type="ECO:0000256" key="2">
    <source>
        <dbReference type="ARBA" id="ARBA00023143"/>
    </source>
</evidence>
<keyword evidence="6" id="KW-0282">Flagellum</keyword>
<dbReference type="EMBL" id="LYMM01000031">
    <property type="protein sequence ID" value="PNU04735.1"/>
    <property type="molecule type" value="Genomic_DNA"/>
</dbReference>
<dbReference type="Pfam" id="PF00669">
    <property type="entry name" value="Flagellin_N"/>
    <property type="match status" value="1"/>
</dbReference>
<accession>A0A2K2G103</accession>
<dbReference type="OrthoDB" id="8328560at2"/>
<keyword evidence="6" id="KW-0966">Cell projection</keyword>
<dbReference type="GO" id="GO:0009288">
    <property type="term" value="C:bacterial-type flagellum"/>
    <property type="evidence" value="ECO:0007669"/>
    <property type="project" value="UniProtKB-SubCell"/>
</dbReference>
<dbReference type="GO" id="GO:0005576">
    <property type="term" value="C:extracellular region"/>
    <property type="evidence" value="ECO:0007669"/>
    <property type="project" value="UniProtKB-SubCell"/>
</dbReference>
<evidence type="ECO:0000313" key="7">
    <source>
        <dbReference type="Proteomes" id="UP000236327"/>
    </source>
</evidence>
<dbReference type="Pfam" id="PF00700">
    <property type="entry name" value="Flagellin_C"/>
    <property type="match status" value="1"/>
</dbReference>
<dbReference type="SUPFAM" id="SSF64518">
    <property type="entry name" value="Phase 1 flagellin"/>
    <property type="match status" value="1"/>
</dbReference>